<evidence type="ECO:0000313" key="11">
    <source>
        <dbReference type="EMBL" id="ORZ24711.1"/>
    </source>
</evidence>
<dbReference type="EMBL" id="MCGE01000002">
    <property type="protein sequence ID" value="ORZ24711.1"/>
    <property type="molecule type" value="Genomic_DNA"/>
</dbReference>
<dbReference type="STRING" id="90262.A0A1X2J166"/>
<reference evidence="11 12" key="1">
    <citation type="submission" date="2016-07" db="EMBL/GenBank/DDBJ databases">
        <title>Pervasive Adenine N6-methylation of Active Genes in Fungi.</title>
        <authorList>
            <consortium name="DOE Joint Genome Institute"/>
            <person name="Mondo S.J."/>
            <person name="Dannebaum R.O."/>
            <person name="Kuo R.C."/>
            <person name="Labutti K."/>
            <person name="Haridas S."/>
            <person name="Kuo A."/>
            <person name="Salamov A."/>
            <person name="Ahrendt S.R."/>
            <person name="Lipzen A."/>
            <person name="Sullivan W."/>
            <person name="Andreopoulos W.B."/>
            <person name="Clum A."/>
            <person name="Lindquist E."/>
            <person name="Daum C."/>
            <person name="Ramamoorthy G.K."/>
            <person name="Gryganskyi A."/>
            <person name="Culley D."/>
            <person name="Magnuson J.K."/>
            <person name="James T.Y."/>
            <person name="O'Malley M.A."/>
            <person name="Stajich J.E."/>
            <person name="Spatafora J.W."/>
            <person name="Visel A."/>
            <person name="Grigoriev I.V."/>
        </authorList>
    </citation>
    <scope>NUCLEOTIDE SEQUENCE [LARGE SCALE GENOMIC DNA]</scope>
    <source>
        <strain evidence="11 12">NRRL 1336</strain>
    </source>
</reference>
<feature type="transmembrane region" description="Helical" evidence="10">
    <location>
        <begin position="49"/>
        <end position="70"/>
    </location>
</feature>
<dbReference type="GO" id="GO:0017059">
    <property type="term" value="C:serine palmitoyltransferase complex"/>
    <property type="evidence" value="ECO:0007669"/>
    <property type="project" value="TreeGrafter"/>
</dbReference>
<evidence type="ECO:0000256" key="6">
    <source>
        <dbReference type="ARBA" id="ARBA00023098"/>
    </source>
</evidence>
<dbReference type="GO" id="GO:0046513">
    <property type="term" value="P:ceramide biosynthetic process"/>
    <property type="evidence" value="ECO:0007669"/>
    <property type="project" value="TreeGrafter"/>
</dbReference>
<evidence type="ECO:0000256" key="9">
    <source>
        <dbReference type="SAM" id="MobiDB-lite"/>
    </source>
</evidence>
<comment type="pathway">
    <text evidence="2">Lipid metabolism.</text>
</comment>
<accession>A0A1X2J166</accession>
<dbReference type="GO" id="GO:0005789">
    <property type="term" value="C:endoplasmic reticulum membrane"/>
    <property type="evidence" value="ECO:0007669"/>
    <property type="project" value="UniProtKB-SubCell"/>
</dbReference>
<keyword evidence="7 10" id="KW-0472">Membrane</keyword>
<evidence type="ECO:0000256" key="5">
    <source>
        <dbReference type="ARBA" id="ARBA00022989"/>
    </source>
</evidence>
<evidence type="ECO:0000313" key="12">
    <source>
        <dbReference type="Proteomes" id="UP000193560"/>
    </source>
</evidence>
<evidence type="ECO:0000256" key="2">
    <source>
        <dbReference type="ARBA" id="ARBA00005189"/>
    </source>
</evidence>
<keyword evidence="6" id="KW-0443">Lipid metabolism</keyword>
<dbReference type="PANTHER" id="PTHR47084:SF1">
    <property type="entry name" value="SERINE PALMITOYLTRANSFERASE SMALL SUBUNIT A"/>
    <property type="match status" value="1"/>
</dbReference>
<feature type="region of interest" description="Disordered" evidence="9">
    <location>
        <begin position="1"/>
        <end position="20"/>
    </location>
</feature>
<keyword evidence="5 10" id="KW-1133">Transmembrane helix</keyword>
<dbReference type="AlphaFoldDB" id="A0A1X2J166"/>
<organism evidence="11 12">
    <name type="scientific">Absidia repens</name>
    <dbReference type="NCBI Taxonomy" id="90262"/>
    <lineage>
        <taxon>Eukaryota</taxon>
        <taxon>Fungi</taxon>
        <taxon>Fungi incertae sedis</taxon>
        <taxon>Mucoromycota</taxon>
        <taxon>Mucoromycotina</taxon>
        <taxon>Mucoromycetes</taxon>
        <taxon>Mucorales</taxon>
        <taxon>Cunninghamellaceae</taxon>
        <taxon>Absidia</taxon>
    </lineage>
</organism>
<comment type="caution">
    <text evidence="11">The sequence shown here is derived from an EMBL/GenBank/DDBJ whole genome shotgun (WGS) entry which is preliminary data.</text>
</comment>
<evidence type="ECO:0000256" key="1">
    <source>
        <dbReference type="ARBA" id="ARBA00004477"/>
    </source>
</evidence>
<name>A0A1X2J166_9FUNG</name>
<dbReference type="PANTHER" id="PTHR47084">
    <property type="entry name" value="SERINE PALMITOYLTRANSFERASE SMALL SUBUNIT A"/>
    <property type="match status" value="1"/>
</dbReference>
<dbReference type="Proteomes" id="UP000193560">
    <property type="component" value="Unassembled WGS sequence"/>
</dbReference>
<proteinExistence type="inferred from homology"/>
<dbReference type="InterPro" id="IPR024512">
    <property type="entry name" value="Ser_palmitoyltrfase_ssu-like"/>
</dbReference>
<dbReference type="Pfam" id="PF11779">
    <property type="entry name" value="SPT_ssu-like"/>
    <property type="match status" value="1"/>
</dbReference>
<sequence>MQSNNPTTDNIDDNSNSNNNLGFSKYITTKIYQYELQTALYMLEPWEKALFNTIVICLVGLSFLTMYQYIPVVFNKLIT</sequence>
<protein>
    <submittedName>
        <fullName evidence="11">Uncharacterized protein</fullName>
    </submittedName>
</protein>
<evidence type="ECO:0000256" key="3">
    <source>
        <dbReference type="ARBA" id="ARBA00022692"/>
    </source>
</evidence>
<keyword evidence="3 10" id="KW-0812">Transmembrane</keyword>
<dbReference type="GO" id="GO:0004758">
    <property type="term" value="F:serine C-palmitoyltransferase activity"/>
    <property type="evidence" value="ECO:0007669"/>
    <property type="project" value="TreeGrafter"/>
</dbReference>
<comment type="similarity">
    <text evidence="8">Belongs to the SPTSS family. SPTSSA subfamily.</text>
</comment>
<keyword evidence="12" id="KW-1185">Reference proteome</keyword>
<keyword evidence="4" id="KW-0256">Endoplasmic reticulum</keyword>
<evidence type="ECO:0000256" key="8">
    <source>
        <dbReference type="ARBA" id="ARBA00038370"/>
    </source>
</evidence>
<evidence type="ECO:0000256" key="10">
    <source>
        <dbReference type="SAM" id="Phobius"/>
    </source>
</evidence>
<evidence type="ECO:0000256" key="4">
    <source>
        <dbReference type="ARBA" id="ARBA00022824"/>
    </source>
</evidence>
<dbReference type="OrthoDB" id="202672at2759"/>
<comment type="subcellular location">
    <subcellularLocation>
        <location evidence="1">Endoplasmic reticulum membrane</location>
        <topology evidence="1">Multi-pass membrane protein</topology>
    </subcellularLocation>
</comment>
<evidence type="ECO:0000256" key="7">
    <source>
        <dbReference type="ARBA" id="ARBA00023136"/>
    </source>
</evidence>
<dbReference type="InterPro" id="IPR051900">
    <property type="entry name" value="SPT_small_subunit"/>
</dbReference>
<gene>
    <name evidence="11" type="ORF">BCR42DRAFT_403501</name>
</gene>